<gene>
    <name evidence="1" type="primary">MAT2A_2</name>
    <name evidence="1" type="ORF">EYF80_000413</name>
</gene>
<dbReference type="AlphaFoldDB" id="A0A4Z2JFU9"/>
<proteinExistence type="predicted"/>
<name>A0A4Z2JFU9_9TELE</name>
<comment type="caution">
    <text evidence="1">The sequence shown here is derived from an EMBL/GenBank/DDBJ whole genome shotgun (WGS) entry which is preliminary data.</text>
</comment>
<keyword evidence="2" id="KW-1185">Reference proteome</keyword>
<evidence type="ECO:0000313" key="1">
    <source>
        <dbReference type="EMBL" id="TNN89125.1"/>
    </source>
</evidence>
<sequence length="238" mass="25363">MSSLQCIVMVADRTIKQQTANHISLTYAVGVSQPLSISVFHNGSLNSDEDELLQIVQKNVPETSMKDTVMKSSSGALLRPHLRSEGVTSSLGEGSLAPHPHTLHPSIHLLPHSQLCGASSISSKHVGFKLKLFTHKPTLSNLQLAASPLVNAKTQKKWILTRAEDCTESSFWPDSCTPAQCEGQGTGRLAAGDVTPGQAMAAMHKIASTDHRPPPICCDARSGGCRRRVECVGLGGVV</sequence>
<accession>A0A4Z2JFU9</accession>
<dbReference type="EMBL" id="SRLO01000002">
    <property type="protein sequence ID" value="TNN89125.1"/>
    <property type="molecule type" value="Genomic_DNA"/>
</dbReference>
<organism evidence="1 2">
    <name type="scientific">Liparis tanakae</name>
    <name type="common">Tanaka's snailfish</name>
    <dbReference type="NCBI Taxonomy" id="230148"/>
    <lineage>
        <taxon>Eukaryota</taxon>
        <taxon>Metazoa</taxon>
        <taxon>Chordata</taxon>
        <taxon>Craniata</taxon>
        <taxon>Vertebrata</taxon>
        <taxon>Euteleostomi</taxon>
        <taxon>Actinopterygii</taxon>
        <taxon>Neopterygii</taxon>
        <taxon>Teleostei</taxon>
        <taxon>Neoteleostei</taxon>
        <taxon>Acanthomorphata</taxon>
        <taxon>Eupercaria</taxon>
        <taxon>Perciformes</taxon>
        <taxon>Cottioidei</taxon>
        <taxon>Cottales</taxon>
        <taxon>Liparidae</taxon>
        <taxon>Liparis</taxon>
    </lineage>
</organism>
<dbReference type="Gene3D" id="3.30.300.10">
    <property type="match status" value="1"/>
</dbReference>
<protein>
    <submittedName>
        <fullName evidence="1">S-adenosylmethionine synthase isoform type-2</fullName>
    </submittedName>
</protein>
<reference evidence="1 2" key="1">
    <citation type="submission" date="2019-03" db="EMBL/GenBank/DDBJ databases">
        <title>First draft genome of Liparis tanakae, snailfish: a comprehensive survey of snailfish specific genes.</title>
        <authorList>
            <person name="Kim W."/>
            <person name="Song I."/>
            <person name="Jeong J.-H."/>
            <person name="Kim D."/>
            <person name="Kim S."/>
            <person name="Ryu S."/>
            <person name="Song J.Y."/>
            <person name="Lee S.K."/>
        </authorList>
    </citation>
    <scope>NUCLEOTIDE SEQUENCE [LARGE SCALE GENOMIC DNA]</scope>
    <source>
        <tissue evidence="1">Muscle</tissue>
    </source>
</reference>
<dbReference type="Proteomes" id="UP000314294">
    <property type="component" value="Unassembled WGS sequence"/>
</dbReference>
<evidence type="ECO:0000313" key="2">
    <source>
        <dbReference type="Proteomes" id="UP000314294"/>
    </source>
</evidence>